<feature type="repeat" description="ANK" evidence="3">
    <location>
        <begin position="246"/>
        <end position="278"/>
    </location>
</feature>
<keyword evidence="1" id="KW-0677">Repeat</keyword>
<dbReference type="SUPFAM" id="SSF48403">
    <property type="entry name" value="Ankyrin repeat"/>
    <property type="match status" value="1"/>
</dbReference>
<dbReference type="PANTHER" id="PTHR24123">
    <property type="entry name" value="ANKYRIN REPEAT-CONTAINING"/>
    <property type="match status" value="1"/>
</dbReference>
<dbReference type="Pfam" id="PF12796">
    <property type="entry name" value="Ank_2"/>
    <property type="match status" value="1"/>
</dbReference>
<evidence type="ECO:0000313" key="5">
    <source>
        <dbReference type="Proteomes" id="UP000799538"/>
    </source>
</evidence>
<feature type="repeat" description="ANK" evidence="3">
    <location>
        <begin position="211"/>
        <end position="238"/>
    </location>
</feature>
<evidence type="ECO:0000256" key="2">
    <source>
        <dbReference type="ARBA" id="ARBA00023043"/>
    </source>
</evidence>
<dbReference type="SMART" id="SM00248">
    <property type="entry name" value="ANK"/>
    <property type="match status" value="4"/>
</dbReference>
<dbReference type="OrthoDB" id="1722345at2759"/>
<organism evidence="4 5">
    <name type="scientific">Elsinoe ampelina</name>
    <dbReference type="NCBI Taxonomy" id="302913"/>
    <lineage>
        <taxon>Eukaryota</taxon>
        <taxon>Fungi</taxon>
        <taxon>Dikarya</taxon>
        <taxon>Ascomycota</taxon>
        <taxon>Pezizomycotina</taxon>
        <taxon>Dothideomycetes</taxon>
        <taxon>Dothideomycetidae</taxon>
        <taxon>Myriangiales</taxon>
        <taxon>Elsinoaceae</taxon>
        <taxon>Elsinoe</taxon>
    </lineage>
</organism>
<evidence type="ECO:0000256" key="1">
    <source>
        <dbReference type="ARBA" id="ARBA00022737"/>
    </source>
</evidence>
<dbReference type="PROSITE" id="PS50088">
    <property type="entry name" value="ANK_REPEAT"/>
    <property type="match status" value="2"/>
</dbReference>
<keyword evidence="2 3" id="KW-0040">ANK repeat</keyword>
<dbReference type="AlphaFoldDB" id="A0A6A6G3P7"/>
<gene>
    <name evidence="4" type="ORF">BDZ85DRAFT_33088</name>
</gene>
<accession>A0A6A6G3P7</accession>
<dbReference type="InterPro" id="IPR002110">
    <property type="entry name" value="Ankyrin_rpt"/>
</dbReference>
<dbReference type="PROSITE" id="PS50297">
    <property type="entry name" value="ANK_REP_REGION"/>
    <property type="match status" value="1"/>
</dbReference>
<dbReference type="EMBL" id="ML992513">
    <property type="protein sequence ID" value="KAF2220209.1"/>
    <property type="molecule type" value="Genomic_DNA"/>
</dbReference>
<dbReference type="Proteomes" id="UP000799538">
    <property type="component" value="Unassembled WGS sequence"/>
</dbReference>
<name>A0A6A6G3P7_9PEZI</name>
<proteinExistence type="predicted"/>
<dbReference type="InterPro" id="IPR051165">
    <property type="entry name" value="Multifunctional_ANK_Repeat"/>
</dbReference>
<sequence length="308" mass="33547">MTNRMEVPICLHVRATRQRQVFIDSHHPQGPVRNKVFNQFRPRGRLLSPIDLATYAELLRDCADSQNSSAVAERIISWAGSGSIPGSLQPLACLSAQTGSTEALRACLDAGAEIDDLVDKAAFIGLTTVPMLETLRSYNWRDIQSPEGATRLLTVCTTKPIEIMRALIESGARASKWNLNAAMTSKQPVEKILLLLHEGGAKESLKEPGVLQLAARYGRADLVDVILDAGAEIDAVPAQGDFREPGPHQALYEAVKHGHVEVAKFLMERGSDPDVDNGKFYLAELGTARGLARKKGDPEMMRIVGFVA</sequence>
<protein>
    <submittedName>
        <fullName evidence="4">Uncharacterized protein</fullName>
    </submittedName>
</protein>
<evidence type="ECO:0000313" key="4">
    <source>
        <dbReference type="EMBL" id="KAF2220209.1"/>
    </source>
</evidence>
<keyword evidence="5" id="KW-1185">Reference proteome</keyword>
<dbReference type="PANTHER" id="PTHR24123:SF139">
    <property type="entry name" value="ANKYRIN"/>
    <property type="match status" value="1"/>
</dbReference>
<evidence type="ECO:0000256" key="3">
    <source>
        <dbReference type="PROSITE-ProRule" id="PRU00023"/>
    </source>
</evidence>
<reference evidence="5" key="1">
    <citation type="journal article" date="2020" name="Stud. Mycol.">
        <title>101 Dothideomycetes genomes: A test case for predicting lifestyles and emergence of pathogens.</title>
        <authorList>
            <person name="Haridas S."/>
            <person name="Albert R."/>
            <person name="Binder M."/>
            <person name="Bloem J."/>
            <person name="LaButti K."/>
            <person name="Salamov A."/>
            <person name="Andreopoulos B."/>
            <person name="Baker S."/>
            <person name="Barry K."/>
            <person name="Bills G."/>
            <person name="Bluhm B."/>
            <person name="Cannon C."/>
            <person name="Castanera R."/>
            <person name="Culley D."/>
            <person name="Daum C."/>
            <person name="Ezra D."/>
            <person name="Gonzalez J."/>
            <person name="Henrissat B."/>
            <person name="Kuo A."/>
            <person name="Liang C."/>
            <person name="Lipzen A."/>
            <person name="Lutzoni F."/>
            <person name="Magnuson J."/>
            <person name="Mondo S."/>
            <person name="Nolan M."/>
            <person name="Ohm R."/>
            <person name="Pangilinan J."/>
            <person name="Park H.-J."/>
            <person name="Ramirez L."/>
            <person name="Alfaro M."/>
            <person name="Sun H."/>
            <person name="Tritt A."/>
            <person name="Yoshinaga Y."/>
            <person name="Zwiers L.-H."/>
            <person name="Turgeon B."/>
            <person name="Goodwin S."/>
            <person name="Spatafora J."/>
            <person name="Crous P."/>
            <person name="Grigoriev I."/>
        </authorList>
    </citation>
    <scope>NUCLEOTIDE SEQUENCE [LARGE SCALE GENOMIC DNA]</scope>
    <source>
        <strain evidence="5">CECT 20119</strain>
    </source>
</reference>
<dbReference type="InterPro" id="IPR036770">
    <property type="entry name" value="Ankyrin_rpt-contain_sf"/>
</dbReference>
<dbReference type="Gene3D" id="1.25.40.20">
    <property type="entry name" value="Ankyrin repeat-containing domain"/>
    <property type="match status" value="1"/>
</dbReference>